<organism evidence="3 4">
    <name type="scientific">Caerostris darwini</name>
    <dbReference type="NCBI Taxonomy" id="1538125"/>
    <lineage>
        <taxon>Eukaryota</taxon>
        <taxon>Metazoa</taxon>
        <taxon>Ecdysozoa</taxon>
        <taxon>Arthropoda</taxon>
        <taxon>Chelicerata</taxon>
        <taxon>Arachnida</taxon>
        <taxon>Araneae</taxon>
        <taxon>Araneomorphae</taxon>
        <taxon>Entelegynae</taxon>
        <taxon>Araneoidea</taxon>
        <taxon>Araneidae</taxon>
        <taxon>Caerostris</taxon>
    </lineage>
</organism>
<dbReference type="PROSITE" id="PS50013">
    <property type="entry name" value="CHROMO_2"/>
    <property type="match status" value="1"/>
</dbReference>
<protein>
    <submittedName>
        <fullName evidence="3">Uncharacterized transposon-derived protein F54H12.3</fullName>
    </submittedName>
</protein>
<dbReference type="GO" id="GO:0003676">
    <property type="term" value="F:nucleic acid binding"/>
    <property type="evidence" value="ECO:0007669"/>
    <property type="project" value="InterPro"/>
</dbReference>
<evidence type="ECO:0000259" key="2">
    <source>
        <dbReference type="PROSITE" id="PS50994"/>
    </source>
</evidence>
<evidence type="ECO:0000259" key="1">
    <source>
        <dbReference type="PROSITE" id="PS50013"/>
    </source>
</evidence>
<accession>A0AAV4T954</accession>
<dbReference type="Pfam" id="PF00665">
    <property type="entry name" value="rve"/>
    <property type="match status" value="1"/>
</dbReference>
<evidence type="ECO:0000313" key="3">
    <source>
        <dbReference type="EMBL" id="GIY41447.1"/>
    </source>
</evidence>
<dbReference type="InterPro" id="IPR000953">
    <property type="entry name" value="Chromo/chromo_shadow_dom"/>
</dbReference>
<feature type="domain" description="Integrase catalytic" evidence="2">
    <location>
        <begin position="60"/>
        <end position="221"/>
    </location>
</feature>
<dbReference type="PANTHER" id="PTHR46585">
    <property type="entry name" value="INTEGRASE CORE DOMAIN CONTAINING PROTEIN"/>
    <property type="match status" value="1"/>
</dbReference>
<dbReference type="PROSITE" id="PS50994">
    <property type="entry name" value="INTEGRASE"/>
    <property type="match status" value="1"/>
</dbReference>
<dbReference type="InterPro" id="IPR001584">
    <property type="entry name" value="Integrase_cat-core"/>
</dbReference>
<dbReference type="GO" id="GO:0005694">
    <property type="term" value="C:chromosome"/>
    <property type="evidence" value="ECO:0007669"/>
    <property type="project" value="UniProtKB-ARBA"/>
</dbReference>
<dbReference type="SMART" id="SM00298">
    <property type="entry name" value="CHROMO"/>
    <property type="match status" value="1"/>
</dbReference>
<dbReference type="InterPro" id="IPR012337">
    <property type="entry name" value="RNaseH-like_sf"/>
</dbReference>
<dbReference type="PANTHER" id="PTHR46585:SF1">
    <property type="entry name" value="CHROMO DOMAIN-CONTAINING PROTEIN"/>
    <property type="match status" value="1"/>
</dbReference>
<name>A0AAV4T954_9ARAC</name>
<proteinExistence type="predicted"/>
<dbReference type="InterPro" id="IPR036397">
    <property type="entry name" value="RNaseH_sf"/>
</dbReference>
<reference evidence="3 4" key="1">
    <citation type="submission" date="2021-06" db="EMBL/GenBank/DDBJ databases">
        <title>Caerostris darwini draft genome.</title>
        <authorList>
            <person name="Kono N."/>
            <person name="Arakawa K."/>
        </authorList>
    </citation>
    <scope>NUCLEOTIDE SEQUENCE [LARGE SCALE GENOMIC DNA]</scope>
</reference>
<evidence type="ECO:0000313" key="4">
    <source>
        <dbReference type="Proteomes" id="UP001054837"/>
    </source>
</evidence>
<dbReference type="AlphaFoldDB" id="A0AAV4T954"/>
<dbReference type="Gene3D" id="2.40.50.40">
    <property type="match status" value="1"/>
</dbReference>
<dbReference type="Proteomes" id="UP001054837">
    <property type="component" value="Unassembled WGS sequence"/>
</dbReference>
<feature type="domain" description="Chromo" evidence="1">
    <location>
        <begin position="310"/>
        <end position="341"/>
    </location>
</feature>
<dbReference type="SUPFAM" id="SSF53098">
    <property type="entry name" value="Ribonuclease H-like"/>
    <property type="match status" value="1"/>
</dbReference>
<comment type="caution">
    <text evidence="3">The sequence shown here is derived from an EMBL/GenBank/DDBJ whole genome shotgun (WGS) entry which is preliminary data.</text>
</comment>
<dbReference type="SUPFAM" id="SSF54160">
    <property type="entry name" value="Chromo domain-like"/>
    <property type="match status" value="1"/>
</dbReference>
<dbReference type="Gene3D" id="3.30.420.10">
    <property type="entry name" value="Ribonuclease H-like superfamily/Ribonuclease H"/>
    <property type="match status" value="1"/>
</dbReference>
<dbReference type="EMBL" id="BPLQ01009057">
    <property type="protein sequence ID" value="GIY41447.1"/>
    <property type="molecule type" value="Genomic_DNA"/>
</dbReference>
<dbReference type="GO" id="GO:0015074">
    <property type="term" value="P:DNA integration"/>
    <property type="evidence" value="ECO:0007669"/>
    <property type="project" value="InterPro"/>
</dbReference>
<keyword evidence="4" id="KW-1185">Reference proteome</keyword>
<dbReference type="InterPro" id="IPR016197">
    <property type="entry name" value="Chromo-like_dom_sf"/>
</dbReference>
<gene>
    <name evidence="3" type="primary">F54H12.3</name>
    <name evidence="3" type="ORF">CDAR_23491</name>
</gene>
<sequence length="812" mass="94848">MDKLERLKKLYYDPKETGSFGGVKRLSEASGLKKSHVRKFLSGEDTYSLHFPVRYKFQRRKTIAYGVNELWQSDLVDLQKLSRFNNGYRYLSTIIDVMSRYLRAFPFKNKKALTIAKIFRKVFKEAKPKNIQTDKGSEFYNKTLRALFEKYKIHHYSTKSETKCAILERAHRTLRDRMYRVFTFRNSYKYLDILQLLIDSYNHSVHRSHGFAPANVTEADEPLLYKSLYNISSPIRFRFAVNDVVRISKARKVFKKGYLPGWTEEMFKIYKRFPTNPPTYVLRDLSGKEIVGRFYAEELQKIDKTENDFWAIEKIIRSKGRGSSQQLLVKWVGFDDSFNSWIKTEWLKTCDFHILLPSNASMNYFPDNTSDHFRTKLAKPIALNGEWECCLTEATIPGKYFTIQTRYNDSYTIQREIDVAAETLFPEFDVSLYSEDHADFVTGFNANMKKIFIDPPLIFTLIKNNKKLKIELKRGWDWIVTAEKANQLLRLFNLDPNKDDITPSSPEGFLAVINYHTPNKEIFKNQQIKLVAREPILDHVHEIKFEEGDLFLQIDSKLADLGMSDYIKFTKSNEQLIVTLRSNINIEFKRNLCPRLMDALNIIDEAYVVRGELLKMQFPYSQPAGSIKDESFRVIVYKIFPTTRKESRMTTFIIPSGMYQEAKNLFKEFKYIILRLTADSRVGLHVPQNTLVTFGEKLKDLLGFDRRTFGQGDYKSEYAIELRAGITEVYVYCDIVSASLVGDSAASILKIIPVANEHNDQIVKYFSVPLYFRVKKQFFDVIEIEMRTSSGTPIKFISVKTNLVLYFRKKII</sequence>